<dbReference type="InterPro" id="IPR013108">
    <property type="entry name" value="Amidohydro_3"/>
</dbReference>
<proteinExistence type="predicted"/>
<accession>A0A939GX73</accession>
<feature type="domain" description="Amidohydrolase 3" evidence="2">
    <location>
        <begin position="90"/>
        <end position="580"/>
    </location>
</feature>
<sequence length="583" mass="62707">MRLMHPRVLIGCLAAAALAGCHTLAQQPAPLAAASALPSGAAQVIYLGGDIVTLNDAQPSAQALAIRDGKILAVGPQAEIEKNHQAAHTQVVNLGGKTLMPSFIDAHSHYINALSVAHQAKLYAPPAGPGQDVPSIIAALQRFALERKIAPGEMIMGYGYDDTVMPQGRLLNRDDLDRAFPNHPVRVDHVSMHGTVLNTLAQKFYGIGADTQTPDGGIIVRKPGTNEPYGLIMETAFLPIFEKAAPLTPQQEIEGTKAAHQMYAQAGITTAQEGATHLSALQTIYRAAAAGANSIDVVAYPFITDLQNTLTQFPVASWGQYQQRVKIGGVKITIDGSPQGRTAAFTTPYLTGGPGGEKDWKGQLIASQAVINQALKQVYDLNVPVLFHVNGDAAIDSLLAAHEFAAAPDLGKPRNVTAIHAQFARKDQIRQFVQYNIRPSFYTLHTYYFAQAHINNRGKAQAMYISPMRDAIDAGLRPTNHTDAVVAPLDQMFMLWSAVNRISRDGVPIGPDQRITALEGLKAMTLWAAEQHGEQATKGSLEPGKLADLVILDNNPLTVDPMAIKDIRVIQTLKEGQIIYQAP</sequence>
<dbReference type="PROSITE" id="PS51257">
    <property type="entry name" value="PROKAR_LIPOPROTEIN"/>
    <property type="match status" value="1"/>
</dbReference>
<dbReference type="CDD" id="cd01300">
    <property type="entry name" value="YtcJ_like"/>
    <property type="match status" value="1"/>
</dbReference>
<dbReference type="AlphaFoldDB" id="A0A939GX73"/>
<organism evidence="3 4">
    <name type="scientific">Comamonas denitrificans</name>
    <dbReference type="NCBI Taxonomy" id="117506"/>
    <lineage>
        <taxon>Bacteria</taxon>
        <taxon>Pseudomonadati</taxon>
        <taxon>Pseudomonadota</taxon>
        <taxon>Betaproteobacteria</taxon>
        <taxon>Burkholderiales</taxon>
        <taxon>Comamonadaceae</taxon>
        <taxon>Comamonas</taxon>
    </lineage>
</organism>
<dbReference type="Gene3D" id="3.10.310.70">
    <property type="match status" value="1"/>
</dbReference>
<dbReference type="RefSeq" id="WP_207574463.1">
    <property type="nucleotide sequence ID" value="NZ_JAFNME010000005.1"/>
</dbReference>
<keyword evidence="4" id="KW-1185">Reference proteome</keyword>
<reference evidence="3" key="1">
    <citation type="submission" date="2021-03" db="EMBL/GenBank/DDBJ databases">
        <title>Comamonas denitrificans.</title>
        <authorList>
            <person name="Finster K."/>
        </authorList>
    </citation>
    <scope>NUCLEOTIDE SEQUENCE</scope>
    <source>
        <strain evidence="3">MM2021_4</strain>
    </source>
</reference>
<dbReference type="Pfam" id="PF07969">
    <property type="entry name" value="Amidohydro_3"/>
    <property type="match status" value="1"/>
</dbReference>
<dbReference type="PANTHER" id="PTHR22642">
    <property type="entry name" value="IMIDAZOLONEPROPIONASE"/>
    <property type="match status" value="1"/>
</dbReference>
<keyword evidence="1" id="KW-0732">Signal</keyword>
<comment type="caution">
    <text evidence="3">The sequence shown here is derived from an EMBL/GenBank/DDBJ whole genome shotgun (WGS) entry which is preliminary data.</text>
</comment>
<evidence type="ECO:0000256" key="1">
    <source>
        <dbReference type="SAM" id="SignalP"/>
    </source>
</evidence>
<evidence type="ECO:0000259" key="2">
    <source>
        <dbReference type="Pfam" id="PF07969"/>
    </source>
</evidence>
<evidence type="ECO:0000313" key="3">
    <source>
        <dbReference type="EMBL" id="MBO1248917.1"/>
    </source>
</evidence>
<protein>
    <submittedName>
        <fullName evidence="3">Amidohydrolase</fullName>
    </submittedName>
</protein>
<dbReference type="InterPro" id="IPR032466">
    <property type="entry name" value="Metal_Hydrolase"/>
</dbReference>
<gene>
    <name evidence="3" type="ORF">J1777_03565</name>
</gene>
<feature type="chain" id="PRO_5037624598" evidence="1">
    <location>
        <begin position="26"/>
        <end position="583"/>
    </location>
</feature>
<dbReference type="InterPro" id="IPR011059">
    <property type="entry name" value="Metal-dep_hydrolase_composite"/>
</dbReference>
<dbReference type="EMBL" id="JAFNME010000005">
    <property type="protein sequence ID" value="MBO1248917.1"/>
    <property type="molecule type" value="Genomic_DNA"/>
</dbReference>
<name>A0A939GX73_9BURK</name>
<dbReference type="SUPFAM" id="SSF51556">
    <property type="entry name" value="Metallo-dependent hydrolases"/>
    <property type="match status" value="1"/>
</dbReference>
<dbReference type="Proteomes" id="UP000664731">
    <property type="component" value="Unassembled WGS sequence"/>
</dbReference>
<dbReference type="SUPFAM" id="SSF51338">
    <property type="entry name" value="Composite domain of metallo-dependent hydrolases"/>
    <property type="match status" value="1"/>
</dbReference>
<dbReference type="InterPro" id="IPR033932">
    <property type="entry name" value="YtcJ-like"/>
</dbReference>
<evidence type="ECO:0000313" key="4">
    <source>
        <dbReference type="Proteomes" id="UP000664731"/>
    </source>
</evidence>
<feature type="signal peptide" evidence="1">
    <location>
        <begin position="1"/>
        <end position="25"/>
    </location>
</feature>
<dbReference type="Gene3D" id="3.20.20.140">
    <property type="entry name" value="Metal-dependent hydrolases"/>
    <property type="match status" value="1"/>
</dbReference>
<dbReference type="Gene3D" id="2.30.40.10">
    <property type="entry name" value="Urease, subunit C, domain 1"/>
    <property type="match status" value="1"/>
</dbReference>
<dbReference type="PANTHER" id="PTHR22642:SF2">
    <property type="entry name" value="PROTEIN LONG AFTER FAR-RED 3"/>
    <property type="match status" value="1"/>
</dbReference>
<dbReference type="GO" id="GO:0016810">
    <property type="term" value="F:hydrolase activity, acting on carbon-nitrogen (but not peptide) bonds"/>
    <property type="evidence" value="ECO:0007669"/>
    <property type="project" value="InterPro"/>
</dbReference>